<geneLocation type="plasmid" evidence="1">
    <name>unnamed2</name>
</geneLocation>
<evidence type="ECO:0000313" key="1">
    <source>
        <dbReference type="EMBL" id="ANY84820.1"/>
    </source>
</evidence>
<organism evidence="1">
    <name type="scientific">Microvirga ossetica</name>
    <dbReference type="NCBI Taxonomy" id="1882682"/>
    <lineage>
        <taxon>Bacteria</taxon>
        <taxon>Pseudomonadati</taxon>
        <taxon>Pseudomonadota</taxon>
        <taxon>Alphaproteobacteria</taxon>
        <taxon>Hyphomicrobiales</taxon>
        <taxon>Methylobacteriaceae</taxon>
        <taxon>Microvirga</taxon>
    </lineage>
</organism>
<name>A0A1B2EXV6_9HYPH</name>
<protein>
    <recommendedName>
        <fullName evidence="2">NIPSNAP domain-containing protein</fullName>
    </recommendedName>
</protein>
<keyword evidence="1" id="KW-0614">Plasmid</keyword>
<evidence type="ECO:0008006" key="2">
    <source>
        <dbReference type="Google" id="ProtNLM"/>
    </source>
</evidence>
<accession>A0A1B2EXV6</accession>
<dbReference type="KEGG" id="moc:BB934_40715"/>
<proteinExistence type="predicted"/>
<dbReference type="EMBL" id="CP016619">
    <property type="protein sequence ID" value="ANY84820.1"/>
    <property type="molecule type" value="Genomic_DNA"/>
</dbReference>
<reference evidence="1" key="1">
    <citation type="submission" date="2016-07" db="EMBL/GenBank/DDBJ databases">
        <title>Microvirga ossetica sp. nov. a new species of rhizobia isolated from root nodules of the legume species Vicia alpestris Steven originated from North Ossetia region in the Caucasus.</title>
        <authorList>
            <person name="Safronova V.I."/>
            <person name="Kuznetsova I.G."/>
            <person name="Sazanova A.L."/>
            <person name="Belimov A."/>
            <person name="Andronov E."/>
            <person name="Osledkin Y.S."/>
            <person name="Onishchuk O.P."/>
            <person name="Kurchak O.N."/>
            <person name="Shaposhnikov A.I."/>
            <person name="Willems A."/>
            <person name="Tikhonovich I.A."/>
        </authorList>
    </citation>
    <scope>NUCLEOTIDE SEQUENCE [LARGE SCALE GENOMIC DNA]</scope>
    <source>
        <strain evidence="1">V5/3M</strain>
        <plasmid evidence="1">unnamed2</plasmid>
    </source>
</reference>
<sequence>MGWAGSAALIAWHDVEEGREAEYLDWHSHEHMKERLAIPGFLQGRRYSVVGSGPQFLILYTVMNPDVFTSQTYLERLNHPSDWTQRVMPALRNMNRSLCRVAASSGFGAGGCLQTIRFSPELGREAHLRGALTSEAQSLTHQRGVCAAHLLIADKDRSKAPTRETALRTGPDAVANWVLLVEGYDEAVVAQDRSGLLEQSGAGPDIIGDFYRMDHICF</sequence>
<dbReference type="AlphaFoldDB" id="A0A1B2EXV6"/>
<gene>
    <name evidence="1" type="ORF">BB934_40715</name>
</gene>